<feature type="compositionally biased region" description="Polar residues" evidence="1">
    <location>
        <begin position="587"/>
        <end position="605"/>
    </location>
</feature>
<feature type="region of interest" description="Disordered" evidence="1">
    <location>
        <begin position="461"/>
        <end position="626"/>
    </location>
</feature>
<sequence>MAPGGFDGEIGRGRQRSGDESGSSRESSSERPTSNRVASPPLSDDGDTQMQSVADDDTPPPASRPLLRQALGFSSAQPKQSITTYQAVPEIVPARTPVFLPGQEVPIPLPTLPIPAVQGVPVTTPLKPGRPAKKPKRSKRPEAYPGQTSRFRVEAITPASNVDQSTDPGADPYASAHRGSVDHATNSGSSDSLTAGSATGSGSATAISSSSNPLRAATTPSNASKPPTRAKAPAASRAAPIGTPAVPLTTAQKNRLKYESHLNNQRNPNYSESSTAATAIQHQASTSRPASSTNRRTSAPPAGGTSTDYHRYEHHYESRSPPQYRERDHPQGYDGAPTSSNYAGYSAGSQSQRRMSRQPLRMVTLLIQDLRSGTVDHQLAEVTVPLKESDNPKDAGYWADAQDITHQLQNGPCRIDGPARAYTLRGKYRQFLLRVSANNVDEYMSANVVVHEDRTLDVVVEMLPPPGGPPPAPKIPPDIIGPNYNYESRQGQDSMDVDSHSGSRGTVKDNRKRINSPSFDDYDNPNSGQPSHPAANKTPRYSYYQHRTHEQSPRRGSPNYPGRSGMESPGRGRRSMTLDQAEYTFPGHTSMTPQRSTRSLSPQQRSLRDTRHDLSDDESMSPSPDGERFITAVSKILEADPTWVDFYRARATSKVSNVIKEYEFVTSKCNALRGTSVPGFSELVRDEHIIKALKIDETNYLENCNKTMDLYLLYGKQGHHHEDTRVIEMMNDNSLPKAGSNLYKRILHLLQDLDKQYGGVNGQTEVSRQRTQPPPPHQPVASGSDANQSDPRQGPRGTKGMFV</sequence>
<keyword evidence="3" id="KW-1185">Reference proteome</keyword>
<feature type="compositionally biased region" description="Basic and acidic residues" evidence="1">
    <location>
        <begin position="497"/>
        <end position="509"/>
    </location>
</feature>
<feature type="compositionally biased region" description="Pro residues" evidence="1">
    <location>
        <begin position="463"/>
        <end position="476"/>
    </location>
</feature>
<organism evidence="2 3">
    <name type="scientific">Hypholoma sublateritium (strain FD-334 SS-4)</name>
    <dbReference type="NCBI Taxonomy" id="945553"/>
    <lineage>
        <taxon>Eukaryota</taxon>
        <taxon>Fungi</taxon>
        <taxon>Dikarya</taxon>
        <taxon>Basidiomycota</taxon>
        <taxon>Agaricomycotina</taxon>
        <taxon>Agaricomycetes</taxon>
        <taxon>Agaricomycetidae</taxon>
        <taxon>Agaricales</taxon>
        <taxon>Agaricineae</taxon>
        <taxon>Strophariaceae</taxon>
        <taxon>Hypholoma</taxon>
    </lineage>
</organism>
<feature type="compositionally biased region" description="Polar residues" evidence="1">
    <location>
        <begin position="762"/>
        <end position="771"/>
    </location>
</feature>
<feature type="compositionally biased region" description="Low complexity" evidence="1">
    <location>
        <begin position="223"/>
        <end position="240"/>
    </location>
</feature>
<dbReference type="AlphaFoldDB" id="A0A0D2MY64"/>
<feature type="compositionally biased region" description="Basic and acidic residues" evidence="1">
    <location>
        <begin position="9"/>
        <end position="29"/>
    </location>
</feature>
<feature type="compositionally biased region" description="Polar residues" evidence="1">
    <location>
        <begin position="261"/>
        <end position="297"/>
    </location>
</feature>
<gene>
    <name evidence="2" type="ORF">HYPSUDRAFT_33540</name>
</gene>
<evidence type="ECO:0000256" key="1">
    <source>
        <dbReference type="SAM" id="MobiDB-lite"/>
    </source>
</evidence>
<dbReference type="Proteomes" id="UP000054270">
    <property type="component" value="Unassembled WGS sequence"/>
</dbReference>
<accession>A0A0D2MY64</accession>
<reference evidence="3" key="1">
    <citation type="submission" date="2014-04" db="EMBL/GenBank/DDBJ databases">
        <title>Evolutionary Origins and Diversification of the Mycorrhizal Mutualists.</title>
        <authorList>
            <consortium name="DOE Joint Genome Institute"/>
            <consortium name="Mycorrhizal Genomics Consortium"/>
            <person name="Kohler A."/>
            <person name="Kuo A."/>
            <person name="Nagy L.G."/>
            <person name="Floudas D."/>
            <person name="Copeland A."/>
            <person name="Barry K.W."/>
            <person name="Cichocki N."/>
            <person name="Veneault-Fourrey C."/>
            <person name="LaButti K."/>
            <person name="Lindquist E.A."/>
            <person name="Lipzen A."/>
            <person name="Lundell T."/>
            <person name="Morin E."/>
            <person name="Murat C."/>
            <person name="Riley R."/>
            <person name="Ohm R."/>
            <person name="Sun H."/>
            <person name="Tunlid A."/>
            <person name="Henrissat B."/>
            <person name="Grigoriev I.V."/>
            <person name="Hibbett D.S."/>
            <person name="Martin F."/>
        </authorList>
    </citation>
    <scope>NUCLEOTIDE SEQUENCE [LARGE SCALE GENOMIC DNA]</scope>
    <source>
        <strain evidence="3">FD-334 SS-4</strain>
    </source>
</reference>
<dbReference type="STRING" id="945553.A0A0D2MY64"/>
<dbReference type="OrthoDB" id="3215534at2759"/>
<protein>
    <submittedName>
        <fullName evidence="2">Uncharacterized protein</fullName>
    </submittedName>
</protein>
<proteinExistence type="predicted"/>
<feature type="compositionally biased region" description="Polar residues" evidence="1">
    <location>
        <begin position="72"/>
        <end position="81"/>
    </location>
</feature>
<feature type="region of interest" description="Disordered" evidence="1">
    <location>
        <begin position="1"/>
        <end position="81"/>
    </location>
</feature>
<feature type="compositionally biased region" description="Basic and acidic residues" evidence="1">
    <location>
        <begin position="308"/>
        <end position="331"/>
    </location>
</feature>
<name>A0A0D2MY64_HYPSF</name>
<feature type="compositionally biased region" description="Low complexity" evidence="1">
    <location>
        <begin position="187"/>
        <end position="211"/>
    </location>
</feature>
<evidence type="ECO:0000313" key="3">
    <source>
        <dbReference type="Proteomes" id="UP000054270"/>
    </source>
</evidence>
<feature type="compositionally biased region" description="Basic residues" evidence="1">
    <location>
        <begin position="130"/>
        <end position="139"/>
    </location>
</feature>
<dbReference type="OMA" id="WASDCTE"/>
<dbReference type="EMBL" id="KN817520">
    <property type="protein sequence ID" value="KJA29033.1"/>
    <property type="molecule type" value="Genomic_DNA"/>
</dbReference>
<feature type="compositionally biased region" description="Polar residues" evidence="1">
    <location>
        <begin position="158"/>
        <end position="167"/>
    </location>
</feature>
<evidence type="ECO:0000313" key="2">
    <source>
        <dbReference type="EMBL" id="KJA29033.1"/>
    </source>
</evidence>
<feature type="compositionally biased region" description="Polar residues" evidence="1">
    <location>
        <begin position="337"/>
        <end position="353"/>
    </location>
</feature>
<feature type="region of interest" description="Disordered" evidence="1">
    <location>
        <begin position="100"/>
        <end position="357"/>
    </location>
</feature>
<feature type="region of interest" description="Disordered" evidence="1">
    <location>
        <begin position="759"/>
        <end position="803"/>
    </location>
</feature>